<evidence type="ECO:0000313" key="2">
    <source>
        <dbReference type="Proteomes" id="UP000192678"/>
    </source>
</evidence>
<proteinExistence type="predicted"/>
<gene>
    <name evidence="1" type="ORF">SAMN04488101_102597</name>
</gene>
<protein>
    <submittedName>
        <fullName evidence="1">Uncharacterized protein</fullName>
    </submittedName>
</protein>
<keyword evidence="2" id="KW-1185">Reference proteome</keyword>
<organism evidence="1 2">
    <name type="scientific">Pedobacter nyackensis</name>
    <dbReference type="NCBI Taxonomy" id="475255"/>
    <lineage>
        <taxon>Bacteria</taxon>
        <taxon>Pseudomonadati</taxon>
        <taxon>Bacteroidota</taxon>
        <taxon>Sphingobacteriia</taxon>
        <taxon>Sphingobacteriales</taxon>
        <taxon>Sphingobacteriaceae</taxon>
        <taxon>Pedobacter</taxon>
    </lineage>
</organism>
<accession>A0A1W2BLN6</accession>
<sequence length="39" mass="4444">MISTTLLAKYVISDQGPITRISWQNIFTLIKTYGAKKRS</sequence>
<reference evidence="1 2" key="1">
    <citation type="submission" date="2017-04" db="EMBL/GenBank/DDBJ databases">
        <authorList>
            <person name="Afonso C.L."/>
            <person name="Miller P.J."/>
            <person name="Scott M.A."/>
            <person name="Spackman E."/>
            <person name="Goraichik I."/>
            <person name="Dimitrov K.M."/>
            <person name="Suarez D.L."/>
            <person name="Swayne D.E."/>
        </authorList>
    </citation>
    <scope>NUCLEOTIDE SEQUENCE [LARGE SCALE GENOMIC DNA]</scope>
    <source>
        <strain evidence="1 2">DSM 19625</strain>
    </source>
</reference>
<dbReference type="AlphaFoldDB" id="A0A1W2BLN6"/>
<evidence type="ECO:0000313" key="1">
    <source>
        <dbReference type="EMBL" id="SMC73780.1"/>
    </source>
</evidence>
<dbReference type="Proteomes" id="UP000192678">
    <property type="component" value="Unassembled WGS sequence"/>
</dbReference>
<name>A0A1W2BLN6_9SPHI</name>
<dbReference type="EMBL" id="FWYB01000002">
    <property type="protein sequence ID" value="SMC73780.1"/>
    <property type="molecule type" value="Genomic_DNA"/>
</dbReference>
<dbReference type="STRING" id="475255.SAMN04488101_102597"/>